<dbReference type="KEGG" id="pxy:105390815"/>
<organism evidence="2 3">
    <name type="scientific">Plutella xylostella</name>
    <name type="common">Diamondback moth</name>
    <name type="synonym">Plutella maculipennis</name>
    <dbReference type="NCBI Taxonomy" id="51655"/>
    <lineage>
        <taxon>Eukaryota</taxon>
        <taxon>Metazoa</taxon>
        <taxon>Ecdysozoa</taxon>
        <taxon>Arthropoda</taxon>
        <taxon>Hexapoda</taxon>
        <taxon>Insecta</taxon>
        <taxon>Pterygota</taxon>
        <taxon>Neoptera</taxon>
        <taxon>Endopterygota</taxon>
        <taxon>Lepidoptera</taxon>
        <taxon>Glossata</taxon>
        <taxon>Ditrysia</taxon>
        <taxon>Yponomeutoidea</taxon>
        <taxon>Plutellidae</taxon>
        <taxon>Plutella</taxon>
    </lineage>
</organism>
<comment type="caution">
    <text evidence="2">The sequence shown here is derived from an EMBL/GenBank/DDBJ whole genome shotgun (WGS) entry which is preliminary data.</text>
</comment>
<keyword evidence="3" id="KW-1185">Reference proteome</keyword>
<evidence type="ECO:0000313" key="2">
    <source>
        <dbReference type="EMBL" id="CAG9134924.1"/>
    </source>
</evidence>
<gene>
    <name evidence="2" type="ORF">PLXY2_LOCUS13176</name>
</gene>
<proteinExistence type="predicted"/>
<accession>A0A8S4G551</accession>
<dbReference type="EMBL" id="CAJHNJ030000089">
    <property type="protein sequence ID" value="CAG9134924.1"/>
    <property type="molecule type" value="Genomic_DNA"/>
</dbReference>
<dbReference type="InterPro" id="IPR031734">
    <property type="entry name" value="MBF2"/>
</dbReference>
<evidence type="ECO:0000313" key="3">
    <source>
        <dbReference type="Proteomes" id="UP000653454"/>
    </source>
</evidence>
<keyword evidence="1" id="KW-0732">Signal</keyword>
<feature type="signal peptide" evidence="1">
    <location>
        <begin position="1"/>
        <end position="21"/>
    </location>
</feature>
<dbReference type="Proteomes" id="UP000653454">
    <property type="component" value="Unassembled WGS sequence"/>
</dbReference>
<evidence type="ECO:0000256" key="1">
    <source>
        <dbReference type="SAM" id="SignalP"/>
    </source>
</evidence>
<dbReference type="AlphaFoldDB" id="A0A8S4G551"/>
<dbReference type="Pfam" id="PF15868">
    <property type="entry name" value="MBF2"/>
    <property type="match status" value="1"/>
</dbReference>
<reference evidence="2" key="1">
    <citation type="submission" date="2020-11" db="EMBL/GenBank/DDBJ databases">
        <authorList>
            <person name="Whiteford S."/>
        </authorList>
    </citation>
    <scope>NUCLEOTIDE SEQUENCE</scope>
</reference>
<name>A0A8S4G551_PLUXY</name>
<sequence>MSLNSVLLVSVLALCAYSAQGYDLQVGSTGVLAYSEKVSLSGIPFTTRTKNVFYTNPANQLIRGVYALDQDIGSKSKATITSGGVGFPFVNIRLKGTRNDPLTYQVQVFV</sequence>
<feature type="chain" id="PRO_5035894242" evidence="1">
    <location>
        <begin position="22"/>
        <end position="110"/>
    </location>
</feature>
<dbReference type="OrthoDB" id="7274000at2759"/>
<protein>
    <submittedName>
        <fullName evidence="2">(diamondback moth) hypothetical protein</fullName>
    </submittedName>
</protein>